<dbReference type="Proteomes" id="UP000663400">
    <property type="component" value="Chromosome"/>
</dbReference>
<feature type="signal peptide" evidence="1">
    <location>
        <begin position="1"/>
        <end position="20"/>
    </location>
</feature>
<keyword evidence="1" id="KW-0732">Signal</keyword>
<evidence type="ECO:0000313" key="2">
    <source>
        <dbReference type="EMBL" id="QSX76368.1"/>
    </source>
</evidence>
<proteinExistence type="predicted"/>
<gene>
    <name evidence="2" type="ORF">HIV01_007805</name>
</gene>
<feature type="chain" id="PRO_5047467132" evidence="1">
    <location>
        <begin position="21"/>
        <end position="178"/>
    </location>
</feature>
<keyword evidence="3" id="KW-1185">Reference proteome</keyword>
<protein>
    <submittedName>
        <fullName evidence="2">Uncharacterized protein</fullName>
    </submittedName>
</protein>
<evidence type="ECO:0000313" key="3">
    <source>
        <dbReference type="Proteomes" id="UP000663400"/>
    </source>
</evidence>
<accession>A0ABX7RDX3</accession>
<organism evidence="2 3">
    <name type="scientific">Lysobacter arenosi</name>
    <dbReference type="NCBI Taxonomy" id="2795387"/>
    <lineage>
        <taxon>Bacteria</taxon>
        <taxon>Pseudomonadati</taxon>
        <taxon>Pseudomonadota</taxon>
        <taxon>Gammaproteobacteria</taxon>
        <taxon>Lysobacterales</taxon>
        <taxon>Lysobacteraceae</taxon>
        <taxon>Lysobacter</taxon>
    </lineage>
</organism>
<reference evidence="2 3" key="1">
    <citation type="submission" date="2021-02" db="EMBL/GenBank/DDBJ databases">
        <title>Lysobacter arenosi sp. nov., isolated from soil of gangwondo yeongwol, south Korea.</title>
        <authorList>
            <person name="Kim K.R."/>
            <person name="Kim K.H."/>
            <person name="Jeon C.O."/>
        </authorList>
    </citation>
    <scope>NUCLEOTIDE SEQUENCE [LARGE SCALE GENOMIC DNA]</scope>
    <source>
        <strain evidence="2 3">R7</strain>
    </source>
</reference>
<dbReference type="RefSeq" id="WP_200609339.1">
    <property type="nucleotide sequence ID" value="NZ_CP071517.1"/>
</dbReference>
<sequence length="178" mass="19378">MNVMTLISALAMIAATHSIATRVVAQPVGDGPVHTMPIHDLPGVRVIATLEPELTPLPPITTVASAEPEPERVFDLPTVRVYPSHDQVMQFRMARSRTALAVPAARTRRGATPQRTLASQSTYAANERGDRWQAVACIARMRLSRVWPVSRCDIADNARSAARIGMALASQPVAVRRR</sequence>
<dbReference type="EMBL" id="CP071517">
    <property type="protein sequence ID" value="QSX76368.1"/>
    <property type="molecule type" value="Genomic_DNA"/>
</dbReference>
<name>A0ABX7RDX3_9GAMM</name>
<evidence type="ECO:0000256" key="1">
    <source>
        <dbReference type="SAM" id="SignalP"/>
    </source>
</evidence>